<dbReference type="KEGG" id="lpk:LACPI_2114"/>
<feature type="transmembrane region" description="Helical" evidence="4">
    <location>
        <begin position="101"/>
        <end position="121"/>
    </location>
</feature>
<evidence type="ECO:0000256" key="1">
    <source>
        <dbReference type="ARBA" id="ARBA00023015"/>
    </source>
</evidence>
<dbReference type="InterPro" id="IPR000792">
    <property type="entry name" value="Tscrpt_reg_LuxR_C"/>
</dbReference>
<dbReference type="STRING" id="1364.LP2241_50485"/>
<dbReference type="HOGENOM" id="CLU_056909_0_0_9"/>
<keyword evidence="4" id="KW-0812">Transmembrane</keyword>
<dbReference type="PRINTS" id="PR00038">
    <property type="entry name" value="HTHLUXR"/>
</dbReference>
<name>A0A0D6DZA9_9LACT</name>
<dbReference type="CDD" id="cd06170">
    <property type="entry name" value="LuxR_C_like"/>
    <property type="match status" value="1"/>
</dbReference>
<feature type="transmembrane region" description="Helical" evidence="4">
    <location>
        <begin position="178"/>
        <end position="199"/>
    </location>
</feature>
<feature type="domain" description="HTH luxR-type" evidence="5">
    <location>
        <begin position="259"/>
        <end position="324"/>
    </location>
</feature>
<sequence length="338" mass="38899">MAILLILYNIGLIILFTVVATLAAITYFKNKKRLYLVITLLFLFLILNNILIYLTEQLPWFSVKFNQLFMTTPSPKTILLVAHTFFLVLILTTTLSRKISFWQYGLVISHALVLLLVPMLPNNAFKIWIYYFPSDLVNITLASYGLATLKQATDKKKRTSNIDIKAKSVTTQVLLSKLMFITLIMTSLTIVEDSYVIFFLDNYTFGNVRMTNRSITEDILAIIYAITAIVYLSKKLLTVNQSKKYDANQQTDIVPTHLQFIETYHMTSREAEVLLLLLQNKNNQDISRELYISMGTVKSHIHNIFSKLNVTKRNQVKLLYAEYQQSQKLDPMAADIPK</sequence>
<keyword evidence="4" id="KW-0472">Membrane</keyword>
<feature type="transmembrane region" description="Helical" evidence="4">
    <location>
        <begin position="34"/>
        <end position="54"/>
    </location>
</feature>
<keyword evidence="4" id="KW-1133">Transmembrane helix</keyword>
<feature type="transmembrane region" description="Helical" evidence="4">
    <location>
        <begin position="6"/>
        <end position="27"/>
    </location>
</feature>
<gene>
    <name evidence="6" type="primary">AguR</name>
    <name evidence="6" type="ORF">LACPI_2114</name>
</gene>
<dbReference type="SUPFAM" id="SSF46894">
    <property type="entry name" value="C-terminal effector domain of the bipartite response regulators"/>
    <property type="match status" value="1"/>
</dbReference>
<dbReference type="PROSITE" id="PS50043">
    <property type="entry name" value="HTH_LUXR_2"/>
    <property type="match status" value="1"/>
</dbReference>
<feature type="transmembrane region" description="Helical" evidence="4">
    <location>
        <begin position="127"/>
        <end position="149"/>
    </location>
</feature>
<keyword evidence="1" id="KW-0805">Transcription regulation</keyword>
<dbReference type="EMBL" id="LN774769">
    <property type="protein sequence ID" value="CEN29314.1"/>
    <property type="molecule type" value="Genomic_DNA"/>
</dbReference>
<dbReference type="InterPro" id="IPR036388">
    <property type="entry name" value="WH-like_DNA-bd_sf"/>
</dbReference>
<evidence type="ECO:0000313" key="6">
    <source>
        <dbReference type="EMBL" id="CEN29314.1"/>
    </source>
</evidence>
<dbReference type="AlphaFoldDB" id="A0A0D6DZA9"/>
<organism evidence="6 7">
    <name type="scientific">Pseudolactococcus piscium MKFS47</name>
    <dbReference type="NCBI Taxonomy" id="297352"/>
    <lineage>
        <taxon>Bacteria</taxon>
        <taxon>Bacillati</taxon>
        <taxon>Bacillota</taxon>
        <taxon>Bacilli</taxon>
        <taxon>Lactobacillales</taxon>
        <taxon>Streptococcaceae</taxon>
        <taxon>Pseudolactococcus</taxon>
    </lineage>
</organism>
<proteinExistence type="predicted"/>
<keyword evidence="2" id="KW-0238">DNA-binding</keyword>
<evidence type="ECO:0000313" key="7">
    <source>
        <dbReference type="Proteomes" id="UP000033166"/>
    </source>
</evidence>
<dbReference type="SMART" id="SM00421">
    <property type="entry name" value="HTH_LUXR"/>
    <property type="match status" value="1"/>
</dbReference>
<feature type="transmembrane region" description="Helical" evidence="4">
    <location>
        <begin position="219"/>
        <end position="237"/>
    </location>
</feature>
<dbReference type="RefSeq" id="WP_047916301.1">
    <property type="nucleotide sequence ID" value="NZ_LN774769.1"/>
</dbReference>
<dbReference type="Pfam" id="PF00196">
    <property type="entry name" value="GerE"/>
    <property type="match status" value="1"/>
</dbReference>
<evidence type="ECO:0000259" key="5">
    <source>
        <dbReference type="PROSITE" id="PS50043"/>
    </source>
</evidence>
<dbReference type="InterPro" id="IPR016032">
    <property type="entry name" value="Sig_transdc_resp-reg_C-effctor"/>
</dbReference>
<dbReference type="GO" id="GO:0006355">
    <property type="term" value="P:regulation of DNA-templated transcription"/>
    <property type="evidence" value="ECO:0007669"/>
    <property type="project" value="InterPro"/>
</dbReference>
<feature type="transmembrane region" description="Helical" evidence="4">
    <location>
        <begin position="74"/>
        <end position="94"/>
    </location>
</feature>
<evidence type="ECO:0000256" key="3">
    <source>
        <dbReference type="ARBA" id="ARBA00023163"/>
    </source>
</evidence>
<dbReference type="Gene3D" id="1.10.10.10">
    <property type="entry name" value="Winged helix-like DNA-binding domain superfamily/Winged helix DNA-binding domain"/>
    <property type="match status" value="1"/>
</dbReference>
<dbReference type="PANTHER" id="PTHR44688">
    <property type="entry name" value="DNA-BINDING TRANSCRIPTIONAL ACTIVATOR DEVR_DOSR"/>
    <property type="match status" value="1"/>
</dbReference>
<evidence type="ECO:0000256" key="4">
    <source>
        <dbReference type="SAM" id="Phobius"/>
    </source>
</evidence>
<keyword evidence="3" id="KW-0804">Transcription</keyword>
<accession>A0A0D6DZA9</accession>
<dbReference type="PANTHER" id="PTHR44688:SF16">
    <property type="entry name" value="DNA-BINDING TRANSCRIPTIONAL ACTIVATOR DEVR_DOSR"/>
    <property type="match status" value="1"/>
</dbReference>
<evidence type="ECO:0000256" key="2">
    <source>
        <dbReference type="ARBA" id="ARBA00023125"/>
    </source>
</evidence>
<dbReference type="Proteomes" id="UP000033166">
    <property type="component" value="Chromosome I"/>
</dbReference>
<reference evidence="7" key="1">
    <citation type="submission" date="2015-01" db="EMBL/GenBank/DDBJ databases">
        <authorList>
            <person name="Andreevskaya M."/>
        </authorList>
    </citation>
    <scope>NUCLEOTIDE SEQUENCE [LARGE SCALE GENOMIC DNA]</scope>
    <source>
        <strain evidence="7">MKFS47</strain>
    </source>
</reference>
<protein>
    <submittedName>
        <fullName evidence="6">Agmatine catabolism transcriptional regulator</fullName>
    </submittedName>
</protein>
<dbReference type="GO" id="GO:0003677">
    <property type="term" value="F:DNA binding"/>
    <property type="evidence" value="ECO:0007669"/>
    <property type="project" value="UniProtKB-KW"/>
</dbReference>